<evidence type="ECO:0000313" key="10">
    <source>
        <dbReference type="RefSeq" id="XP_019638096.1"/>
    </source>
</evidence>
<evidence type="ECO:0000313" key="9">
    <source>
        <dbReference type="Proteomes" id="UP000515135"/>
    </source>
</evidence>
<evidence type="ECO:0000256" key="1">
    <source>
        <dbReference type="ARBA" id="ARBA00004613"/>
    </source>
</evidence>
<comment type="similarity">
    <text evidence="2">Belongs to the AVIT (prokineticin) family.</text>
</comment>
<keyword evidence="4" id="KW-0800">Toxin</keyword>
<dbReference type="PANTHER" id="PTHR18821:SF2">
    <property type="entry name" value="DICKKOPF-RELATED PROTEIN 3-LIKE"/>
    <property type="match status" value="1"/>
</dbReference>
<feature type="chain" id="PRO_5028250163" evidence="7">
    <location>
        <begin position="21"/>
        <end position="130"/>
    </location>
</feature>
<name>A0A6P5A8M7_BRABE</name>
<dbReference type="InterPro" id="IPR023569">
    <property type="entry name" value="Prokineticin_domain"/>
</dbReference>
<dbReference type="OrthoDB" id="9993773at2759"/>
<evidence type="ECO:0000256" key="7">
    <source>
        <dbReference type="SAM" id="SignalP"/>
    </source>
</evidence>
<feature type="signal peptide" evidence="7">
    <location>
        <begin position="1"/>
        <end position="20"/>
    </location>
</feature>
<keyword evidence="6" id="KW-1213">G-protein coupled receptor impairing toxin</keyword>
<evidence type="ECO:0000256" key="4">
    <source>
        <dbReference type="ARBA" id="ARBA00022656"/>
    </source>
</evidence>
<evidence type="ECO:0000256" key="3">
    <source>
        <dbReference type="ARBA" id="ARBA00022525"/>
    </source>
</evidence>
<sequence length="130" mass="14456">MRPLVCVLLLFVMGMSSSLAQLSVLECETDQDCIDVYGMGEYCCARVNSITRDLRQCKPIGQEGELCHVGSNYLPYPFRGARRFWRCQCNFPEGFWCAPDPASYLPNGGRCERWVPPANTTSSTEDAGSG</sequence>
<dbReference type="PANTHER" id="PTHR18821">
    <property type="entry name" value="PROKINETICIN"/>
    <property type="match status" value="1"/>
</dbReference>
<dbReference type="KEGG" id="bbel:109480345"/>
<evidence type="ECO:0000259" key="8">
    <source>
        <dbReference type="Pfam" id="PF06607"/>
    </source>
</evidence>
<reference evidence="10" key="1">
    <citation type="submission" date="2025-08" db="UniProtKB">
        <authorList>
            <consortium name="RefSeq"/>
        </authorList>
    </citation>
    <scope>IDENTIFICATION</scope>
    <source>
        <tissue evidence="10">Gonad</tissue>
    </source>
</reference>
<proteinExistence type="inferred from homology"/>
<comment type="subcellular location">
    <subcellularLocation>
        <location evidence="1">Secreted</location>
    </subcellularLocation>
</comment>
<dbReference type="Pfam" id="PF06607">
    <property type="entry name" value="Prokineticin"/>
    <property type="match status" value="1"/>
</dbReference>
<dbReference type="RefSeq" id="XP_019638096.1">
    <property type="nucleotide sequence ID" value="XM_019782537.1"/>
</dbReference>
<keyword evidence="5" id="KW-1015">Disulfide bond</keyword>
<dbReference type="Proteomes" id="UP000515135">
    <property type="component" value="Unplaced"/>
</dbReference>
<dbReference type="InterPro" id="IPR009523">
    <property type="entry name" value="Prokineticin"/>
</dbReference>
<dbReference type="Gene3D" id="2.10.80.10">
    <property type="entry name" value="Lipase, subunit A"/>
    <property type="match status" value="1"/>
</dbReference>
<protein>
    <submittedName>
        <fullName evidence="10">Prokineticin Bm8-d-like</fullName>
    </submittedName>
</protein>
<dbReference type="GO" id="GO:0090729">
    <property type="term" value="F:toxin activity"/>
    <property type="evidence" value="ECO:0007669"/>
    <property type="project" value="UniProtKB-KW"/>
</dbReference>
<dbReference type="GO" id="GO:0005576">
    <property type="term" value="C:extracellular region"/>
    <property type="evidence" value="ECO:0007669"/>
    <property type="project" value="UniProtKB-SubCell"/>
</dbReference>
<evidence type="ECO:0000256" key="5">
    <source>
        <dbReference type="ARBA" id="ARBA00023157"/>
    </source>
</evidence>
<keyword evidence="3" id="KW-0964">Secreted</keyword>
<keyword evidence="9" id="KW-1185">Reference proteome</keyword>
<accession>A0A6P5A8M7</accession>
<feature type="domain" description="Prokineticin" evidence="8">
    <location>
        <begin position="1"/>
        <end position="90"/>
    </location>
</feature>
<organism evidence="9 10">
    <name type="scientific">Branchiostoma belcheri</name>
    <name type="common">Amphioxus</name>
    <dbReference type="NCBI Taxonomy" id="7741"/>
    <lineage>
        <taxon>Eukaryota</taxon>
        <taxon>Metazoa</taxon>
        <taxon>Chordata</taxon>
        <taxon>Cephalochordata</taxon>
        <taxon>Leptocardii</taxon>
        <taxon>Amphioxiformes</taxon>
        <taxon>Branchiostomatidae</taxon>
        <taxon>Branchiostoma</taxon>
    </lineage>
</organism>
<evidence type="ECO:0000256" key="6">
    <source>
        <dbReference type="ARBA" id="ARBA00023259"/>
    </source>
</evidence>
<evidence type="ECO:0000256" key="2">
    <source>
        <dbReference type="ARBA" id="ARBA00006999"/>
    </source>
</evidence>
<keyword evidence="7" id="KW-0732">Signal</keyword>
<dbReference type="GeneID" id="109480345"/>
<gene>
    <name evidence="10" type="primary">LOC109480345</name>
</gene>
<dbReference type="AlphaFoldDB" id="A0A6P5A8M7"/>